<dbReference type="CDD" id="cd11064">
    <property type="entry name" value="CYP86A"/>
    <property type="match status" value="1"/>
</dbReference>
<dbReference type="AlphaFoldDB" id="A0AA36JQF1"/>
<feature type="binding site" description="axial binding residue" evidence="5">
    <location>
        <position position="444"/>
    </location>
    <ligand>
        <name>heme</name>
        <dbReference type="ChEBI" id="CHEBI:30413"/>
    </ligand>
    <ligandPart>
        <name>Fe</name>
        <dbReference type="ChEBI" id="CHEBI:18248"/>
    </ligandPart>
</feature>
<keyword evidence="4 5" id="KW-0408">Iron</keyword>
<dbReference type="PRINTS" id="PR00463">
    <property type="entry name" value="EP450I"/>
</dbReference>
<name>A0AA36JQF1_9DINO</name>
<dbReference type="GO" id="GO:0004497">
    <property type="term" value="F:monooxygenase activity"/>
    <property type="evidence" value="ECO:0007669"/>
    <property type="project" value="UniProtKB-KW"/>
</dbReference>
<dbReference type="InterPro" id="IPR017972">
    <property type="entry name" value="Cyt_P450_CS"/>
</dbReference>
<keyword evidence="3 6" id="KW-0560">Oxidoreductase</keyword>
<evidence type="ECO:0000256" key="2">
    <source>
        <dbReference type="ARBA" id="ARBA00022723"/>
    </source>
</evidence>
<organism evidence="7 8">
    <name type="scientific">Effrenium voratum</name>
    <dbReference type="NCBI Taxonomy" id="2562239"/>
    <lineage>
        <taxon>Eukaryota</taxon>
        <taxon>Sar</taxon>
        <taxon>Alveolata</taxon>
        <taxon>Dinophyceae</taxon>
        <taxon>Suessiales</taxon>
        <taxon>Symbiodiniaceae</taxon>
        <taxon>Effrenium</taxon>
    </lineage>
</organism>
<protein>
    <recommendedName>
        <fullName evidence="9">Cytochrome P450</fullName>
    </recommendedName>
</protein>
<evidence type="ECO:0000313" key="8">
    <source>
        <dbReference type="Proteomes" id="UP001178507"/>
    </source>
</evidence>
<dbReference type="InterPro" id="IPR036396">
    <property type="entry name" value="Cyt_P450_sf"/>
</dbReference>
<dbReference type="SUPFAM" id="SSF48264">
    <property type="entry name" value="Cytochrome P450"/>
    <property type="match status" value="1"/>
</dbReference>
<evidence type="ECO:0000313" key="7">
    <source>
        <dbReference type="EMBL" id="CAJ1410493.1"/>
    </source>
</evidence>
<keyword evidence="6" id="KW-0503">Monooxygenase</keyword>
<dbReference type="GO" id="GO:0020037">
    <property type="term" value="F:heme binding"/>
    <property type="evidence" value="ECO:0007669"/>
    <property type="project" value="InterPro"/>
</dbReference>
<evidence type="ECO:0000256" key="4">
    <source>
        <dbReference type="ARBA" id="ARBA00023004"/>
    </source>
</evidence>
<keyword evidence="2 5" id="KW-0479">Metal-binding</keyword>
<dbReference type="Pfam" id="PF00067">
    <property type="entry name" value="p450"/>
    <property type="match status" value="1"/>
</dbReference>
<dbReference type="PANTHER" id="PTHR24296">
    <property type="entry name" value="CYTOCHROME P450"/>
    <property type="match status" value="1"/>
</dbReference>
<dbReference type="InterPro" id="IPR002401">
    <property type="entry name" value="Cyt_P450_E_grp-I"/>
</dbReference>
<evidence type="ECO:0000256" key="5">
    <source>
        <dbReference type="PIRSR" id="PIRSR602401-1"/>
    </source>
</evidence>
<keyword evidence="8" id="KW-1185">Reference proteome</keyword>
<dbReference type="Gene3D" id="1.10.630.10">
    <property type="entry name" value="Cytochrome P450"/>
    <property type="match status" value="1"/>
</dbReference>
<keyword evidence="5 6" id="KW-0349">Heme</keyword>
<evidence type="ECO:0000256" key="1">
    <source>
        <dbReference type="ARBA" id="ARBA00010617"/>
    </source>
</evidence>
<evidence type="ECO:0000256" key="6">
    <source>
        <dbReference type="RuleBase" id="RU000461"/>
    </source>
</evidence>
<dbReference type="EMBL" id="CAUJNA010003820">
    <property type="protein sequence ID" value="CAJ1410493.1"/>
    <property type="molecule type" value="Genomic_DNA"/>
</dbReference>
<dbReference type="GO" id="GO:0016705">
    <property type="term" value="F:oxidoreductase activity, acting on paired donors, with incorporation or reduction of molecular oxygen"/>
    <property type="evidence" value="ECO:0007669"/>
    <property type="project" value="InterPro"/>
</dbReference>
<comment type="cofactor">
    <cofactor evidence="5">
        <name>heme</name>
        <dbReference type="ChEBI" id="CHEBI:30413"/>
    </cofactor>
</comment>
<gene>
    <name evidence="7" type="ORF">EVOR1521_LOCUS31308</name>
</gene>
<evidence type="ECO:0000256" key="3">
    <source>
        <dbReference type="ARBA" id="ARBA00023002"/>
    </source>
</evidence>
<dbReference type="PROSITE" id="PS00086">
    <property type="entry name" value="CYTOCHROME_P450"/>
    <property type="match status" value="1"/>
</dbReference>
<proteinExistence type="inferred from homology"/>
<comment type="similarity">
    <text evidence="1 6">Belongs to the cytochrome P450 family.</text>
</comment>
<dbReference type="GO" id="GO:0005506">
    <property type="term" value="F:iron ion binding"/>
    <property type="evidence" value="ECO:0007669"/>
    <property type="project" value="InterPro"/>
</dbReference>
<dbReference type="InterPro" id="IPR001128">
    <property type="entry name" value="Cyt_P450"/>
</dbReference>
<reference evidence="7" key="1">
    <citation type="submission" date="2023-08" db="EMBL/GenBank/DDBJ databases">
        <authorList>
            <person name="Chen Y."/>
            <person name="Shah S."/>
            <person name="Dougan E. K."/>
            <person name="Thang M."/>
            <person name="Chan C."/>
        </authorList>
    </citation>
    <scope>NUCLEOTIDE SEQUENCE</scope>
</reference>
<dbReference type="GO" id="GO:0006629">
    <property type="term" value="P:lipid metabolic process"/>
    <property type="evidence" value="ECO:0007669"/>
    <property type="project" value="UniProtKB-ARBA"/>
</dbReference>
<sequence>MALSRPVALPDLSRAAVVAGAALVSAAALVQYMQKPPKTITQVGAEEGILGILPRLARAVANYTFLQDLKEIHDEKGTTVYLHFGILRYFVNPLILTRDPRNVEHMLKKNFDNYPKGEIFNNIAHEMLGNGIFNADGETWLVQRKTAAQMFTASRFKKHIWQVMQKNCGKVMGLLKATAGEEVNMFNLMNRFTLDSIGEIGFGADIGSLEDPSSPFLNSFDDAQRVLLRRFIMPGWKVLRFFGLGFERSFSFHVKLLRRKSRQLVRDLRQKLETQSADTAGDSFVGLFMESGEFSEEFLSDLVLNFLLAGRDTTAQAMTWCLFLLTQHPEVEAKILEEVSGICQGPLEYDQLNKMKYLEAVLSESLRLYPSVPIDGKMVLEDDTLPDGSKVPKGALLLYSAYAMGRWSEIWGEDCDSFRPERWLDASPKTSYENPVFHAGPRECLGKRLAMVEMKCVISTLLRAYKFELAMPASEVKPDAQVTIGMSSGLRCRLTPRA</sequence>
<accession>A0AA36JQF1</accession>
<dbReference type="Proteomes" id="UP001178507">
    <property type="component" value="Unassembled WGS sequence"/>
</dbReference>
<evidence type="ECO:0008006" key="9">
    <source>
        <dbReference type="Google" id="ProtNLM"/>
    </source>
</evidence>
<dbReference type="PRINTS" id="PR00385">
    <property type="entry name" value="P450"/>
</dbReference>
<comment type="caution">
    <text evidence="7">The sequence shown here is derived from an EMBL/GenBank/DDBJ whole genome shotgun (WGS) entry which is preliminary data.</text>
</comment>